<feature type="transmembrane region" description="Helical" evidence="1">
    <location>
        <begin position="21"/>
        <end position="43"/>
    </location>
</feature>
<keyword evidence="1" id="KW-0472">Membrane</keyword>
<evidence type="ECO:0000313" key="3">
    <source>
        <dbReference type="Proteomes" id="UP001500864"/>
    </source>
</evidence>
<reference evidence="3" key="1">
    <citation type="journal article" date="2019" name="Int. J. Syst. Evol. Microbiol.">
        <title>The Global Catalogue of Microorganisms (GCM) 10K type strain sequencing project: providing services to taxonomists for standard genome sequencing and annotation.</title>
        <authorList>
            <consortium name="The Broad Institute Genomics Platform"/>
            <consortium name="The Broad Institute Genome Sequencing Center for Infectious Disease"/>
            <person name="Wu L."/>
            <person name="Ma J."/>
        </authorList>
    </citation>
    <scope>NUCLEOTIDE SEQUENCE [LARGE SCALE GENOMIC DNA]</scope>
    <source>
        <strain evidence="3">JCM 17712</strain>
    </source>
</reference>
<protein>
    <submittedName>
        <fullName evidence="2">Uncharacterized protein</fullName>
    </submittedName>
</protein>
<accession>A0ABP9NFW2</accession>
<evidence type="ECO:0000313" key="2">
    <source>
        <dbReference type="EMBL" id="GAA5112368.1"/>
    </source>
</evidence>
<proteinExistence type="predicted"/>
<keyword evidence="3" id="KW-1185">Reference proteome</keyword>
<organism evidence="2 3">
    <name type="scientific">Bartonella jaculi</name>
    <dbReference type="NCBI Taxonomy" id="686226"/>
    <lineage>
        <taxon>Bacteria</taxon>
        <taxon>Pseudomonadati</taxon>
        <taxon>Pseudomonadota</taxon>
        <taxon>Alphaproteobacteria</taxon>
        <taxon>Hyphomicrobiales</taxon>
        <taxon>Bartonellaceae</taxon>
        <taxon>Bartonella</taxon>
    </lineage>
</organism>
<sequence length="45" mass="5376">MSDEAKEMKEMLSIYKPSSDMMQLFNIIPSLFLVFLLVMRMIFKK</sequence>
<keyword evidence="1" id="KW-0812">Transmembrane</keyword>
<dbReference type="EMBL" id="BAABIZ010000057">
    <property type="protein sequence ID" value="GAA5112368.1"/>
    <property type="molecule type" value="Genomic_DNA"/>
</dbReference>
<dbReference type="Proteomes" id="UP001500864">
    <property type="component" value="Unassembled WGS sequence"/>
</dbReference>
<keyword evidence="1" id="KW-1133">Transmembrane helix</keyword>
<dbReference type="RefSeq" id="WP_345117511.1">
    <property type="nucleotide sequence ID" value="NZ_BAABIZ010000057.1"/>
</dbReference>
<evidence type="ECO:0000256" key="1">
    <source>
        <dbReference type="SAM" id="Phobius"/>
    </source>
</evidence>
<gene>
    <name evidence="2" type="ORF">GCM10023261_16850</name>
</gene>
<name>A0ABP9NFW2_9HYPH</name>
<comment type="caution">
    <text evidence="2">The sequence shown here is derived from an EMBL/GenBank/DDBJ whole genome shotgun (WGS) entry which is preliminary data.</text>
</comment>